<keyword evidence="2" id="KW-1185">Reference proteome</keyword>
<sequence length="240" mass="26472">MPAEFTPLPRRHGRIAYRSASTHALWGIEDFSITRQADGGRTLMVECQMRHGAEDVTRFTTLAVDADLQPVEAHVRILNHGRPTGSGWFRFTESEAEGEAATEAEGRLSQRKPIARPMRGFGIHALIGDGWLAASFPFDKGPGHTHFWGPSLLHSLHHFGATGPMLVTSTSGLRYEARETVAVPAGRFDCHRLSFQGMTNNHPPYTMWISADDEKLYVKGLVAGYMDGLFQLETLDGNAA</sequence>
<gene>
    <name evidence="1" type="ORF">CHU93_16150</name>
</gene>
<dbReference type="Proteomes" id="UP000216991">
    <property type="component" value="Unassembled WGS sequence"/>
</dbReference>
<evidence type="ECO:0000313" key="1">
    <source>
        <dbReference type="EMBL" id="OYQ24360.1"/>
    </source>
</evidence>
<dbReference type="OrthoDB" id="3777295at2"/>
<evidence type="ECO:0008006" key="3">
    <source>
        <dbReference type="Google" id="ProtNLM"/>
    </source>
</evidence>
<evidence type="ECO:0000313" key="2">
    <source>
        <dbReference type="Proteomes" id="UP000216991"/>
    </source>
</evidence>
<dbReference type="AlphaFoldDB" id="A0A255Y7E5"/>
<accession>A0A255Y7E5</accession>
<protein>
    <recommendedName>
        <fullName evidence="3">DUF3108 domain-containing protein</fullName>
    </recommendedName>
</protein>
<dbReference type="RefSeq" id="WP_094475164.1">
    <property type="nucleotide sequence ID" value="NZ_NOXT01000125.1"/>
</dbReference>
<comment type="caution">
    <text evidence="1">The sequence shown here is derived from an EMBL/GenBank/DDBJ whole genome shotgun (WGS) entry which is preliminary data.</text>
</comment>
<reference evidence="1 2" key="1">
    <citation type="submission" date="2017-07" db="EMBL/GenBank/DDBJ databases">
        <title>Sandarakinorhabdus cyanobacteriorum sp. nov., a novel bacterium isolated from cyanobacterial aggregates in a eutrophic lake.</title>
        <authorList>
            <person name="Cai H."/>
        </authorList>
    </citation>
    <scope>NUCLEOTIDE SEQUENCE [LARGE SCALE GENOMIC DNA]</scope>
    <source>
        <strain evidence="1 2">TH057</strain>
    </source>
</reference>
<name>A0A255Y7E5_9SPHN</name>
<dbReference type="EMBL" id="NOXT01000125">
    <property type="protein sequence ID" value="OYQ24360.1"/>
    <property type="molecule type" value="Genomic_DNA"/>
</dbReference>
<organism evidence="1 2">
    <name type="scientific">Sandarakinorhabdus cyanobacteriorum</name>
    <dbReference type="NCBI Taxonomy" id="1981098"/>
    <lineage>
        <taxon>Bacteria</taxon>
        <taxon>Pseudomonadati</taxon>
        <taxon>Pseudomonadota</taxon>
        <taxon>Alphaproteobacteria</taxon>
        <taxon>Sphingomonadales</taxon>
        <taxon>Sphingosinicellaceae</taxon>
        <taxon>Sandarakinorhabdus</taxon>
    </lineage>
</organism>
<proteinExistence type="predicted"/>